<dbReference type="EMBL" id="JBCITM010000004">
    <property type="protein sequence ID" value="MEN1759953.1"/>
    <property type="molecule type" value="Genomic_DNA"/>
</dbReference>
<protein>
    <submittedName>
        <fullName evidence="5">Alanine/ornithine racemase family PLP-dependent enzyme</fullName>
    </submittedName>
</protein>
<dbReference type="SUPFAM" id="SSF51419">
    <property type="entry name" value="PLP-binding barrel"/>
    <property type="match status" value="1"/>
</dbReference>
<dbReference type="CDD" id="cd06815">
    <property type="entry name" value="PLPDE_III_AR_like_1"/>
    <property type="match status" value="1"/>
</dbReference>
<keyword evidence="2" id="KW-0663">Pyridoxal phosphate</keyword>
<dbReference type="PANTHER" id="PTHR30511:SF3">
    <property type="entry name" value="LYSINE RACEMASE"/>
    <property type="match status" value="1"/>
</dbReference>
<name>A0ABU9VSH0_9CLOT</name>
<dbReference type="PANTHER" id="PTHR30511">
    <property type="entry name" value="ALANINE RACEMASE"/>
    <property type="match status" value="1"/>
</dbReference>
<dbReference type="InterPro" id="IPR001608">
    <property type="entry name" value="Ala_racemase_N"/>
</dbReference>
<reference evidence="5 6" key="1">
    <citation type="submission" date="2024-04" db="EMBL/GenBank/DDBJ databases">
        <title>Genome sequencing and metabolic network reconstruction of aminoacids and betaine degradation by Anoxynatronum sibiricum.</title>
        <authorList>
            <person name="Detkova E.N."/>
            <person name="Boltjanskaja Y.V."/>
            <person name="Mardanov A.V."/>
            <person name="Kevbrin V."/>
        </authorList>
    </citation>
    <scope>NUCLEOTIDE SEQUENCE [LARGE SCALE GENOMIC DNA]</scope>
    <source>
        <strain evidence="5 6">Z-7981</strain>
    </source>
</reference>
<evidence type="ECO:0000259" key="4">
    <source>
        <dbReference type="Pfam" id="PF01168"/>
    </source>
</evidence>
<gene>
    <name evidence="5" type="ORF">AAIG11_05695</name>
</gene>
<evidence type="ECO:0000313" key="6">
    <source>
        <dbReference type="Proteomes" id="UP001407405"/>
    </source>
</evidence>
<accession>A0ABU9VSH0</accession>
<evidence type="ECO:0000313" key="5">
    <source>
        <dbReference type="EMBL" id="MEN1759953.1"/>
    </source>
</evidence>
<comment type="caution">
    <text evidence="5">The sequence shown here is derived from an EMBL/GenBank/DDBJ whole genome shotgun (WGS) entry which is preliminary data.</text>
</comment>
<dbReference type="Proteomes" id="UP001407405">
    <property type="component" value="Unassembled WGS sequence"/>
</dbReference>
<evidence type="ECO:0000256" key="2">
    <source>
        <dbReference type="ARBA" id="ARBA00022898"/>
    </source>
</evidence>
<organism evidence="5 6">
    <name type="scientific">Anoxynatronum sibiricum</name>
    <dbReference type="NCBI Taxonomy" id="210623"/>
    <lineage>
        <taxon>Bacteria</taxon>
        <taxon>Bacillati</taxon>
        <taxon>Bacillota</taxon>
        <taxon>Clostridia</taxon>
        <taxon>Eubacteriales</taxon>
        <taxon>Clostridiaceae</taxon>
        <taxon>Anoxynatronum</taxon>
    </lineage>
</organism>
<sequence>MGYPEIRVDRNKIETNTRTTVARCHQQGIQVAGVTKLFGGNPEIAAAYVAGGVDLLADSRIDNLKRLSGFSLPKMLLRIPMISEAEAVVQTADMVLISEPETATALSTQAMAQDKLIQLILMVDVGDLREGLYETKEIQEAASIMDGLPGIQLAGIGTNLTCYGGVRPSRENLTQLVNIKATLEKLLKRHLPVLSGGNGGTLSLLEAGEIPGEINQLRLGSSLAMGIGLNDEPIPGLHQDAFLLLAEIVELRRKPSIPKGVIGLDAFGNRPVFEDRGNRMRAICALGRQDVHPNEICPLQEGIQILGASSDHLILDVEDCPGFLQVGSRLAFLPTYGGCLSLMTSPYVKKIIMM</sequence>
<comment type="cofactor">
    <cofactor evidence="1">
        <name>pyridoxal 5'-phosphate</name>
        <dbReference type="ChEBI" id="CHEBI:597326"/>
    </cofactor>
</comment>
<evidence type="ECO:0000256" key="3">
    <source>
        <dbReference type="ARBA" id="ARBA00023235"/>
    </source>
</evidence>
<dbReference type="Gene3D" id="3.20.20.10">
    <property type="entry name" value="Alanine racemase"/>
    <property type="match status" value="1"/>
</dbReference>
<keyword evidence="6" id="KW-1185">Reference proteome</keyword>
<proteinExistence type="predicted"/>
<dbReference type="InterPro" id="IPR000821">
    <property type="entry name" value="Ala_racemase"/>
</dbReference>
<evidence type="ECO:0000256" key="1">
    <source>
        <dbReference type="ARBA" id="ARBA00001933"/>
    </source>
</evidence>
<dbReference type="RefSeq" id="WP_343185278.1">
    <property type="nucleotide sequence ID" value="NZ_JBCITM010000004.1"/>
</dbReference>
<feature type="domain" description="Alanine racemase N-terminal" evidence="4">
    <location>
        <begin position="8"/>
        <end position="224"/>
    </location>
</feature>
<keyword evidence="3" id="KW-0413">Isomerase</keyword>
<dbReference type="InterPro" id="IPR029066">
    <property type="entry name" value="PLP-binding_barrel"/>
</dbReference>
<dbReference type="Pfam" id="PF01168">
    <property type="entry name" value="Ala_racemase_N"/>
    <property type="match status" value="1"/>
</dbReference>